<sequence length="76" mass="8432">MVASLGAQVDLEFIIVDEIEIGEGWVFFYNDKEYVETGDISLALAGNGPIFIDREGRVNKLSTAEPWEVSVKRPSV</sequence>
<dbReference type="RefSeq" id="WP_176530440.1">
    <property type="nucleotide sequence ID" value="NZ_CP088022.1"/>
</dbReference>
<organism evidence="2">
    <name type="scientific">Bradyrhizobium quebecense</name>
    <dbReference type="NCBI Taxonomy" id="2748629"/>
    <lineage>
        <taxon>Bacteria</taxon>
        <taxon>Pseudomonadati</taxon>
        <taxon>Pseudomonadota</taxon>
        <taxon>Alphaproteobacteria</taxon>
        <taxon>Hyphomicrobiales</taxon>
        <taxon>Nitrobacteraceae</taxon>
        <taxon>Bradyrhizobium</taxon>
    </lineage>
</organism>
<dbReference type="EMBL" id="JABWSX010000001">
    <property type="protein sequence ID" value="NVL06661.1"/>
    <property type="molecule type" value="Genomic_DNA"/>
</dbReference>
<accession>A0A974ACP6</accession>
<protein>
    <recommendedName>
        <fullName evidence="1">Immunity protein 35 domain-containing protein</fullName>
    </recommendedName>
</protein>
<name>A0A974ACP6_9BRAD</name>
<reference evidence="2" key="1">
    <citation type="submission" date="2020-06" db="EMBL/GenBank/DDBJ databases">
        <title>Whole Genome Sequence of Bradyrhizobium sp. Strain 66S1MB.</title>
        <authorList>
            <person name="Bromfield E."/>
            <person name="Cloutier S."/>
        </authorList>
    </citation>
    <scope>NUCLEOTIDE SEQUENCE</scope>
    <source>
        <strain evidence="2">66S1MB</strain>
    </source>
</reference>
<comment type="caution">
    <text evidence="2">The sequence shown here is derived from an EMBL/GenBank/DDBJ whole genome shotgun (WGS) entry which is preliminary data.</text>
</comment>
<evidence type="ECO:0000259" key="1">
    <source>
        <dbReference type="Pfam" id="PF15567"/>
    </source>
</evidence>
<dbReference type="Pfam" id="PF15567">
    <property type="entry name" value="Imm35"/>
    <property type="match status" value="1"/>
</dbReference>
<evidence type="ECO:0000313" key="2">
    <source>
        <dbReference type="EMBL" id="NVL06661.1"/>
    </source>
</evidence>
<dbReference type="InterPro" id="IPR029082">
    <property type="entry name" value="Imm35"/>
</dbReference>
<dbReference type="AlphaFoldDB" id="A0A974ACP6"/>
<feature type="domain" description="Immunity protein 35" evidence="1">
    <location>
        <begin position="11"/>
        <end position="68"/>
    </location>
</feature>
<proteinExistence type="predicted"/>
<gene>
    <name evidence="2" type="ORF">HU230_13150</name>
</gene>